<dbReference type="EMBL" id="JADOUF010000001">
    <property type="protein sequence ID" value="MBG6140779.1"/>
    <property type="molecule type" value="Genomic_DNA"/>
</dbReference>
<keyword evidence="6" id="KW-1185">Reference proteome</keyword>
<dbReference type="GO" id="GO:0046872">
    <property type="term" value="F:metal ion binding"/>
    <property type="evidence" value="ECO:0007669"/>
    <property type="project" value="UniProtKB-KW"/>
</dbReference>
<keyword evidence="3" id="KW-1133">Transmembrane helix</keyword>
<dbReference type="AlphaFoldDB" id="A0A8J7KMQ6"/>
<keyword evidence="5" id="KW-0456">Lyase</keyword>
<evidence type="ECO:0000313" key="5">
    <source>
        <dbReference type="EMBL" id="MBG6140779.1"/>
    </source>
</evidence>
<feature type="transmembrane region" description="Helical" evidence="3">
    <location>
        <begin position="6"/>
        <end position="35"/>
    </location>
</feature>
<dbReference type="PANTHER" id="PTHR43048">
    <property type="entry name" value="METHYLMALONYL-COA EPIMERASE"/>
    <property type="match status" value="1"/>
</dbReference>
<dbReference type="PANTHER" id="PTHR43048:SF3">
    <property type="entry name" value="METHYLMALONYL-COA EPIMERASE, MITOCHONDRIAL"/>
    <property type="match status" value="1"/>
</dbReference>
<dbReference type="InterPro" id="IPR037523">
    <property type="entry name" value="VOC_core"/>
</dbReference>
<evidence type="ECO:0000313" key="6">
    <source>
        <dbReference type="Proteomes" id="UP000622552"/>
    </source>
</evidence>
<feature type="domain" description="VOC" evidence="4">
    <location>
        <begin position="304"/>
        <end position="421"/>
    </location>
</feature>
<proteinExistence type="predicted"/>
<dbReference type="GO" id="GO:0016829">
    <property type="term" value="F:lyase activity"/>
    <property type="evidence" value="ECO:0007669"/>
    <property type="project" value="UniProtKB-KW"/>
</dbReference>
<dbReference type="Pfam" id="PF00903">
    <property type="entry name" value="Glyoxalase"/>
    <property type="match status" value="1"/>
</dbReference>
<organism evidence="5 6">
    <name type="scientific">Longispora fulva</name>
    <dbReference type="NCBI Taxonomy" id="619741"/>
    <lineage>
        <taxon>Bacteria</taxon>
        <taxon>Bacillati</taxon>
        <taxon>Actinomycetota</taxon>
        <taxon>Actinomycetes</taxon>
        <taxon>Micromonosporales</taxon>
        <taxon>Micromonosporaceae</taxon>
        <taxon>Longispora</taxon>
    </lineage>
</organism>
<keyword evidence="1" id="KW-0479">Metal-binding</keyword>
<gene>
    <name evidence="5" type="ORF">IW245_006973</name>
</gene>
<name>A0A8J7KMQ6_9ACTN</name>
<keyword evidence="3" id="KW-0812">Transmembrane</keyword>
<dbReference type="PROSITE" id="PS51819">
    <property type="entry name" value="VOC"/>
    <property type="match status" value="1"/>
</dbReference>
<dbReference type="InterPro" id="IPR004360">
    <property type="entry name" value="Glyas_Fos-R_dOase_dom"/>
</dbReference>
<dbReference type="GO" id="GO:0046491">
    <property type="term" value="P:L-methylmalonyl-CoA metabolic process"/>
    <property type="evidence" value="ECO:0007669"/>
    <property type="project" value="TreeGrafter"/>
</dbReference>
<feature type="compositionally biased region" description="Basic and acidic residues" evidence="2">
    <location>
        <begin position="246"/>
        <end position="257"/>
    </location>
</feature>
<dbReference type="Gene3D" id="3.10.180.10">
    <property type="entry name" value="2,3-Dihydroxybiphenyl 1,2-Dioxygenase, domain 1"/>
    <property type="match status" value="1"/>
</dbReference>
<sequence length="424" mass="45901">MAALFIIIFSIGTGSVLVFWLGTAVAVGAVAYHGMNSFAPNRRRRVVEGSARVIAASPAPPGVSSARCELQLVVEAPGLPATAQTIRDPGVPVAKWPVAGQQLPVFVLRTDPRQVTIRWDRVRAASAAAEEEFVTRLTTRAETVRNGTPRQDDELGSYLDELFSPVDAAPAAEPAPVPEPEPTPEKEPERPQLPSLPPFVLPEFEPLDLPEFELADFVTPPPTLPTLPTQPTGPAEASDPGRVPLPRREPKPLDHARWGSSLEDEPEPRASRLIDPSLLTGGRAHYEADAEFADEVPDEIVPASIQGVGVSLMVSDLSRSLEFYRDTLGFTELDSGGGAAILAAGDAKLLLRQLDDARPEGPRLAHVNLEVDDVDTVYQELRSKGVRFLQRPRAVAATALMELWSVSFKDPDGHGLALTSWRYR</sequence>
<evidence type="ECO:0000256" key="2">
    <source>
        <dbReference type="SAM" id="MobiDB-lite"/>
    </source>
</evidence>
<dbReference type="RefSeq" id="WP_197007287.1">
    <property type="nucleotide sequence ID" value="NZ_BONS01000019.1"/>
</dbReference>
<accession>A0A8J7KMQ6</accession>
<evidence type="ECO:0000256" key="1">
    <source>
        <dbReference type="ARBA" id="ARBA00022723"/>
    </source>
</evidence>
<evidence type="ECO:0000259" key="4">
    <source>
        <dbReference type="PROSITE" id="PS51819"/>
    </source>
</evidence>
<reference evidence="5" key="1">
    <citation type="submission" date="2020-11" db="EMBL/GenBank/DDBJ databases">
        <title>Sequencing the genomes of 1000 actinobacteria strains.</title>
        <authorList>
            <person name="Klenk H.-P."/>
        </authorList>
    </citation>
    <scope>NUCLEOTIDE SEQUENCE</scope>
    <source>
        <strain evidence="5">DSM 45356</strain>
    </source>
</reference>
<dbReference type="InterPro" id="IPR051785">
    <property type="entry name" value="MMCE/EMCE_epimerase"/>
</dbReference>
<feature type="region of interest" description="Disordered" evidence="2">
    <location>
        <begin position="216"/>
        <end position="269"/>
    </location>
</feature>
<dbReference type="GO" id="GO:0004493">
    <property type="term" value="F:methylmalonyl-CoA epimerase activity"/>
    <property type="evidence" value="ECO:0007669"/>
    <property type="project" value="TreeGrafter"/>
</dbReference>
<dbReference type="Proteomes" id="UP000622552">
    <property type="component" value="Unassembled WGS sequence"/>
</dbReference>
<evidence type="ECO:0000256" key="3">
    <source>
        <dbReference type="SAM" id="Phobius"/>
    </source>
</evidence>
<comment type="caution">
    <text evidence="5">The sequence shown here is derived from an EMBL/GenBank/DDBJ whole genome shotgun (WGS) entry which is preliminary data.</text>
</comment>
<protein>
    <submittedName>
        <fullName evidence="5">Catechol 2,3-dioxygenase-like lactoylglutathione lyase family enzyme</fullName>
    </submittedName>
</protein>
<dbReference type="CDD" id="cd06587">
    <property type="entry name" value="VOC"/>
    <property type="match status" value="1"/>
</dbReference>
<keyword evidence="3" id="KW-0472">Membrane</keyword>
<feature type="region of interest" description="Disordered" evidence="2">
    <location>
        <begin position="169"/>
        <end position="202"/>
    </location>
</feature>
<dbReference type="SUPFAM" id="SSF54593">
    <property type="entry name" value="Glyoxalase/Bleomycin resistance protein/Dihydroxybiphenyl dioxygenase"/>
    <property type="match status" value="1"/>
</dbReference>
<dbReference type="InterPro" id="IPR029068">
    <property type="entry name" value="Glyas_Bleomycin-R_OHBP_Dase"/>
</dbReference>